<dbReference type="InterPro" id="IPR017941">
    <property type="entry name" value="Rieske_2Fe-2S"/>
</dbReference>
<keyword evidence="1" id="KW-0001">2Fe-2S</keyword>
<reference evidence="6 7" key="1">
    <citation type="submission" date="2021-03" db="EMBL/GenBank/DDBJ databases">
        <title>Genomic Encyclopedia of Type Strains, Phase IV (KMG-IV): sequencing the most valuable type-strain genomes for metagenomic binning, comparative biology and taxonomic classification.</title>
        <authorList>
            <person name="Goeker M."/>
        </authorList>
    </citation>
    <scope>NUCLEOTIDE SEQUENCE [LARGE SCALE GENOMIC DNA]</scope>
    <source>
        <strain evidence="6 7">DSM 26048</strain>
    </source>
</reference>
<evidence type="ECO:0000313" key="7">
    <source>
        <dbReference type="Proteomes" id="UP001519287"/>
    </source>
</evidence>
<evidence type="ECO:0000259" key="5">
    <source>
        <dbReference type="PROSITE" id="PS51296"/>
    </source>
</evidence>
<dbReference type="PANTHER" id="PTHR21496">
    <property type="entry name" value="FERREDOXIN-RELATED"/>
    <property type="match status" value="1"/>
</dbReference>
<organism evidence="6 7">
    <name type="scientific">Paenibacillus eucommiae</name>
    <dbReference type="NCBI Taxonomy" id="1355755"/>
    <lineage>
        <taxon>Bacteria</taxon>
        <taxon>Bacillati</taxon>
        <taxon>Bacillota</taxon>
        <taxon>Bacilli</taxon>
        <taxon>Bacillales</taxon>
        <taxon>Paenibacillaceae</taxon>
        <taxon>Paenibacillus</taxon>
    </lineage>
</organism>
<dbReference type="Proteomes" id="UP001519287">
    <property type="component" value="Unassembled WGS sequence"/>
</dbReference>
<dbReference type="InterPro" id="IPR036922">
    <property type="entry name" value="Rieske_2Fe-2S_sf"/>
</dbReference>
<proteinExistence type="predicted"/>
<keyword evidence="7" id="KW-1185">Reference proteome</keyword>
<keyword evidence="2" id="KW-0479">Metal-binding</keyword>
<accession>A0ABS4J378</accession>
<evidence type="ECO:0000313" key="6">
    <source>
        <dbReference type="EMBL" id="MBP1994294.1"/>
    </source>
</evidence>
<evidence type="ECO:0000256" key="2">
    <source>
        <dbReference type="ARBA" id="ARBA00022723"/>
    </source>
</evidence>
<dbReference type="CDD" id="cd03467">
    <property type="entry name" value="Rieske"/>
    <property type="match status" value="1"/>
</dbReference>
<dbReference type="Gene3D" id="2.102.10.10">
    <property type="entry name" value="Rieske [2Fe-2S] iron-sulphur domain"/>
    <property type="match status" value="1"/>
</dbReference>
<dbReference type="Pfam" id="PF00355">
    <property type="entry name" value="Rieske"/>
    <property type="match status" value="1"/>
</dbReference>
<evidence type="ECO:0000256" key="3">
    <source>
        <dbReference type="ARBA" id="ARBA00023004"/>
    </source>
</evidence>
<evidence type="ECO:0000256" key="4">
    <source>
        <dbReference type="ARBA" id="ARBA00023014"/>
    </source>
</evidence>
<keyword evidence="3" id="KW-0408">Iron</keyword>
<sequence>MTRYYAGTLADIPATGGKIVSIKGMEIGLFRVRGQLVAWRNVCPHAGAPVCRGPVCGTRLPSLVYEYEYGMEHEVLRCPWHGWEFQLTNGEHLVDPTMKLRGFPVETEGDQVYVIMG</sequence>
<feature type="domain" description="Rieske" evidence="5">
    <location>
        <begin position="4"/>
        <end position="114"/>
    </location>
</feature>
<dbReference type="SUPFAM" id="SSF50022">
    <property type="entry name" value="ISP domain"/>
    <property type="match status" value="1"/>
</dbReference>
<dbReference type="EMBL" id="JAGGLB010000024">
    <property type="protein sequence ID" value="MBP1994294.1"/>
    <property type="molecule type" value="Genomic_DNA"/>
</dbReference>
<protein>
    <submittedName>
        <fullName evidence="6">Nitrite reductase/ring-hydroxylating ferredoxin subunit</fullName>
    </submittedName>
</protein>
<name>A0ABS4J378_9BACL</name>
<gene>
    <name evidence="6" type="ORF">J2Z66_005930</name>
</gene>
<evidence type="ECO:0000256" key="1">
    <source>
        <dbReference type="ARBA" id="ARBA00022714"/>
    </source>
</evidence>
<dbReference type="RefSeq" id="WP_209976136.1">
    <property type="nucleotide sequence ID" value="NZ_JAGGLB010000024.1"/>
</dbReference>
<comment type="caution">
    <text evidence="6">The sequence shown here is derived from an EMBL/GenBank/DDBJ whole genome shotgun (WGS) entry which is preliminary data.</text>
</comment>
<dbReference type="PANTHER" id="PTHR21496:SF23">
    <property type="entry name" value="3-PHENYLPROPIONATE_CINNAMIC ACID DIOXYGENASE FERREDOXIN SUBUNIT"/>
    <property type="match status" value="1"/>
</dbReference>
<keyword evidence="4" id="KW-0411">Iron-sulfur</keyword>
<dbReference type="PROSITE" id="PS51296">
    <property type="entry name" value="RIESKE"/>
    <property type="match status" value="1"/>
</dbReference>